<keyword evidence="7" id="KW-0675">Receptor</keyword>
<comment type="subcellular location">
    <subcellularLocation>
        <location evidence="1">Cell membrane</location>
        <topology evidence="1">Multi-pass membrane protein</topology>
    </subcellularLocation>
</comment>
<feature type="transmembrane region" description="Helical" evidence="9">
    <location>
        <begin position="292"/>
        <end position="322"/>
    </location>
</feature>
<keyword evidence="3 9" id="KW-0812">Transmembrane</keyword>
<keyword evidence="12" id="KW-1185">Reference proteome</keyword>
<comment type="caution">
    <text evidence="11">The sequence shown here is derived from an EMBL/GenBank/DDBJ whole genome shotgun (WGS) entry which is preliminary data.</text>
</comment>
<protein>
    <recommendedName>
        <fullName evidence="10">G-protein coupled receptors family 1 profile domain-containing protein</fullName>
    </recommendedName>
</protein>
<dbReference type="Proteomes" id="UP000186922">
    <property type="component" value="Unassembled WGS sequence"/>
</dbReference>
<feature type="transmembrane region" description="Helical" evidence="9">
    <location>
        <begin position="201"/>
        <end position="227"/>
    </location>
</feature>
<dbReference type="CDD" id="cd00637">
    <property type="entry name" value="7tm_classA_rhodopsin-like"/>
    <property type="match status" value="1"/>
</dbReference>
<keyword evidence="2" id="KW-1003">Cell membrane</keyword>
<evidence type="ECO:0000256" key="4">
    <source>
        <dbReference type="ARBA" id="ARBA00022989"/>
    </source>
</evidence>
<keyword evidence="6 9" id="KW-0472">Membrane</keyword>
<dbReference type="InterPro" id="IPR000276">
    <property type="entry name" value="GPCR_Rhodpsn"/>
</dbReference>
<accession>A0A1D1VI96</accession>
<dbReference type="PANTHER" id="PTHR24228">
    <property type="entry name" value="B2 BRADYKININ RECEPTOR/ANGIOTENSIN II RECEPTOR"/>
    <property type="match status" value="1"/>
</dbReference>
<name>A0A1D1VI96_RAMVA</name>
<dbReference type="EMBL" id="BDGG01000007">
    <property type="protein sequence ID" value="GAV01377.1"/>
    <property type="molecule type" value="Genomic_DNA"/>
</dbReference>
<evidence type="ECO:0000256" key="3">
    <source>
        <dbReference type="ARBA" id="ARBA00022692"/>
    </source>
</evidence>
<dbReference type="GO" id="GO:0004930">
    <property type="term" value="F:G protein-coupled receptor activity"/>
    <property type="evidence" value="ECO:0007669"/>
    <property type="project" value="UniProtKB-KW"/>
</dbReference>
<dbReference type="SUPFAM" id="SSF81321">
    <property type="entry name" value="Family A G protein-coupled receptor-like"/>
    <property type="match status" value="1"/>
</dbReference>
<keyword evidence="5" id="KW-0297">G-protein coupled receptor</keyword>
<sequence>MNNTVLFASNLSGVWSNETLARIFGNSTTKTAPAPGNFQFIFSLIINITATILNAVVLFLFCKSSSVRKPFNFYLANLCSANLLFTSLNYAVTLINDFLTARYPPVLFCAFLRYLTFLSGAAINTSHFLIAMNRLWAVVWPESYRRSHRSSTAARRPVIICSAMWIYIMVWLLPGVVLDTITPRAQPDIRRCSTRMVNLPVFGPLSVFVLLNIPIDIVLLTYPFILFKQIVRGRGKSKTAPATAADSAYTRHSHRTRRFSVHTDGDTHENPPVVRAVCCDGAPRDKRRNANFLTLSFLILTVLGSLFPAQIFFTALAFGTYIPGMLEIVFILYSLSPILDPLICLLTVGSFRHAFRNHCC</sequence>
<evidence type="ECO:0000256" key="2">
    <source>
        <dbReference type="ARBA" id="ARBA00022475"/>
    </source>
</evidence>
<organism evidence="11 12">
    <name type="scientific">Ramazzottius varieornatus</name>
    <name type="common">Water bear</name>
    <name type="synonym">Tardigrade</name>
    <dbReference type="NCBI Taxonomy" id="947166"/>
    <lineage>
        <taxon>Eukaryota</taxon>
        <taxon>Metazoa</taxon>
        <taxon>Ecdysozoa</taxon>
        <taxon>Tardigrada</taxon>
        <taxon>Eutardigrada</taxon>
        <taxon>Parachela</taxon>
        <taxon>Hypsibioidea</taxon>
        <taxon>Ramazzottiidae</taxon>
        <taxon>Ramazzottius</taxon>
    </lineage>
</organism>
<feature type="transmembrane region" description="Helical" evidence="9">
    <location>
        <begin position="112"/>
        <end position="137"/>
    </location>
</feature>
<keyword evidence="4 9" id="KW-1133">Transmembrane helix</keyword>
<dbReference type="AlphaFoldDB" id="A0A1D1VI96"/>
<evidence type="ECO:0000256" key="6">
    <source>
        <dbReference type="ARBA" id="ARBA00023136"/>
    </source>
</evidence>
<dbReference type="OrthoDB" id="5961208at2759"/>
<evidence type="ECO:0000256" key="1">
    <source>
        <dbReference type="ARBA" id="ARBA00004651"/>
    </source>
</evidence>
<evidence type="ECO:0000313" key="11">
    <source>
        <dbReference type="EMBL" id="GAV01377.1"/>
    </source>
</evidence>
<keyword evidence="8" id="KW-0807">Transducer</keyword>
<evidence type="ECO:0000259" key="10">
    <source>
        <dbReference type="PROSITE" id="PS50262"/>
    </source>
</evidence>
<feature type="transmembrane region" description="Helical" evidence="9">
    <location>
        <begin position="328"/>
        <end position="348"/>
    </location>
</feature>
<evidence type="ECO:0000313" key="12">
    <source>
        <dbReference type="Proteomes" id="UP000186922"/>
    </source>
</evidence>
<dbReference type="PANTHER" id="PTHR24228:SF59">
    <property type="entry name" value="NEUROPEPTIDE RECEPTOR 15"/>
    <property type="match status" value="1"/>
</dbReference>
<feature type="transmembrane region" description="Helical" evidence="9">
    <location>
        <begin position="40"/>
        <end position="61"/>
    </location>
</feature>
<feature type="domain" description="G-protein coupled receptors family 1 profile" evidence="10">
    <location>
        <begin position="53"/>
        <end position="344"/>
    </location>
</feature>
<proteinExistence type="predicted"/>
<feature type="transmembrane region" description="Helical" evidence="9">
    <location>
        <begin position="158"/>
        <end position="181"/>
    </location>
</feature>
<evidence type="ECO:0000256" key="8">
    <source>
        <dbReference type="ARBA" id="ARBA00023224"/>
    </source>
</evidence>
<evidence type="ECO:0000256" key="9">
    <source>
        <dbReference type="SAM" id="Phobius"/>
    </source>
</evidence>
<dbReference type="PROSITE" id="PS50262">
    <property type="entry name" value="G_PROTEIN_RECEP_F1_2"/>
    <property type="match status" value="1"/>
</dbReference>
<gene>
    <name evidence="11" type="primary">RvY_12100-1</name>
    <name evidence="11" type="synonym">RvY_12100.1</name>
    <name evidence="11" type="ORF">RvY_12100</name>
</gene>
<dbReference type="InterPro" id="IPR017452">
    <property type="entry name" value="GPCR_Rhodpsn_7TM"/>
</dbReference>
<dbReference type="GO" id="GO:0005886">
    <property type="term" value="C:plasma membrane"/>
    <property type="evidence" value="ECO:0007669"/>
    <property type="project" value="UniProtKB-SubCell"/>
</dbReference>
<evidence type="ECO:0000256" key="5">
    <source>
        <dbReference type="ARBA" id="ARBA00023040"/>
    </source>
</evidence>
<dbReference type="Gene3D" id="1.20.1070.10">
    <property type="entry name" value="Rhodopsin 7-helix transmembrane proteins"/>
    <property type="match status" value="1"/>
</dbReference>
<reference evidence="11 12" key="1">
    <citation type="journal article" date="2016" name="Nat. Commun.">
        <title>Extremotolerant tardigrade genome and improved radiotolerance of human cultured cells by tardigrade-unique protein.</title>
        <authorList>
            <person name="Hashimoto T."/>
            <person name="Horikawa D.D."/>
            <person name="Saito Y."/>
            <person name="Kuwahara H."/>
            <person name="Kozuka-Hata H."/>
            <person name="Shin-I T."/>
            <person name="Minakuchi Y."/>
            <person name="Ohishi K."/>
            <person name="Motoyama A."/>
            <person name="Aizu T."/>
            <person name="Enomoto A."/>
            <person name="Kondo K."/>
            <person name="Tanaka S."/>
            <person name="Hara Y."/>
            <person name="Koshikawa S."/>
            <person name="Sagara H."/>
            <person name="Miura T."/>
            <person name="Yokobori S."/>
            <person name="Miyagawa K."/>
            <person name="Suzuki Y."/>
            <person name="Kubo T."/>
            <person name="Oyama M."/>
            <person name="Kohara Y."/>
            <person name="Fujiyama A."/>
            <person name="Arakawa K."/>
            <person name="Katayama T."/>
            <person name="Toyoda A."/>
            <person name="Kunieda T."/>
        </authorList>
    </citation>
    <scope>NUCLEOTIDE SEQUENCE [LARGE SCALE GENOMIC DNA]</scope>
    <source>
        <strain evidence="11 12">YOKOZUNA-1</strain>
    </source>
</reference>
<dbReference type="Pfam" id="PF00001">
    <property type="entry name" value="7tm_1"/>
    <property type="match status" value="1"/>
</dbReference>
<evidence type="ECO:0000256" key="7">
    <source>
        <dbReference type="ARBA" id="ARBA00023170"/>
    </source>
</evidence>
<feature type="transmembrane region" description="Helical" evidence="9">
    <location>
        <begin position="73"/>
        <end position="92"/>
    </location>
</feature>